<dbReference type="Proteomes" id="UP000613160">
    <property type="component" value="Unassembled WGS sequence"/>
</dbReference>
<proteinExistence type="predicted"/>
<protein>
    <recommendedName>
        <fullName evidence="4">Collagen-like protein</fullName>
    </recommendedName>
</protein>
<evidence type="ECO:0000313" key="2">
    <source>
        <dbReference type="EMBL" id="GGD30814.1"/>
    </source>
</evidence>
<dbReference type="PANTHER" id="PTHR24637">
    <property type="entry name" value="COLLAGEN"/>
    <property type="match status" value="1"/>
</dbReference>
<reference evidence="2" key="2">
    <citation type="submission" date="2020-09" db="EMBL/GenBank/DDBJ databases">
        <authorList>
            <person name="Sun Q."/>
            <person name="Zhou Y."/>
        </authorList>
    </citation>
    <scope>NUCLEOTIDE SEQUENCE</scope>
    <source>
        <strain evidence="2">CGMCC 1.15493</strain>
    </source>
</reference>
<dbReference type="EMBL" id="BMJJ01000009">
    <property type="protein sequence ID" value="GGD30814.1"/>
    <property type="molecule type" value="Genomic_DNA"/>
</dbReference>
<gene>
    <name evidence="2" type="ORF">GCM10011335_37300</name>
</gene>
<organism evidence="2 3">
    <name type="scientific">Aureimonas glaciei</name>
    <dbReference type="NCBI Taxonomy" id="1776957"/>
    <lineage>
        <taxon>Bacteria</taxon>
        <taxon>Pseudomonadati</taxon>
        <taxon>Pseudomonadota</taxon>
        <taxon>Alphaproteobacteria</taxon>
        <taxon>Hyphomicrobiales</taxon>
        <taxon>Aurantimonadaceae</taxon>
        <taxon>Aureimonas</taxon>
    </lineage>
</organism>
<accession>A0A917DE89</accession>
<evidence type="ECO:0000256" key="1">
    <source>
        <dbReference type="SAM" id="MobiDB-lite"/>
    </source>
</evidence>
<feature type="compositionally biased region" description="Basic and acidic residues" evidence="1">
    <location>
        <begin position="141"/>
        <end position="157"/>
    </location>
</feature>
<feature type="region of interest" description="Disordered" evidence="1">
    <location>
        <begin position="1"/>
        <end position="35"/>
    </location>
</feature>
<evidence type="ECO:0008006" key="4">
    <source>
        <dbReference type="Google" id="ProtNLM"/>
    </source>
</evidence>
<feature type="compositionally biased region" description="Basic and acidic residues" evidence="1">
    <location>
        <begin position="17"/>
        <end position="26"/>
    </location>
</feature>
<reference evidence="2" key="1">
    <citation type="journal article" date="2014" name="Int. J. Syst. Evol. Microbiol.">
        <title>Complete genome sequence of Corynebacterium casei LMG S-19264T (=DSM 44701T), isolated from a smear-ripened cheese.</title>
        <authorList>
            <consortium name="US DOE Joint Genome Institute (JGI-PGF)"/>
            <person name="Walter F."/>
            <person name="Albersmeier A."/>
            <person name="Kalinowski J."/>
            <person name="Ruckert C."/>
        </authorList>
    </citation>
    <scope>NUCLEOTIDE SEQUENCE</scope>
    <source>
        <strain evidence="2">CGMCC 1.15493</strain>
    </source>
</reference>
<keyword evidence="3" id="KW-1185">Reference proteome</keyword>
<dbReference type="AlphaFoldDB" id="A0A917DE89"/>
<comment type="caution">
    <text evidence="2">The sequence shown here is derived from an EMBL/GenBank/DDBJ whole genome shotgun (WGS) entry which is preliminary data.</text>
</comment>
<dbReference type="Gene3D" id="1.20.5.320">
    <property type="entry name" value="6-Phosphogluconate Dehydrogenase, domain 3"/>
    <property type="match status" value="1"/>
</dbReference>
<name>A0A917DE89_9HYPH</name>
<evidence type="ECO:0000313" key="3">
    <source>
        <dbReference type="Proteomes" id="UP000613160"/>
    </source>
</evidence>
<sequence>MPGENGRDGAPGANGRDGIDGRDGERGPQGPAGKLPIVREWHDAVFYEGDVVTFDGRTFQALCDTGKAPTDADWICLADRGADGRDGSDGKSFVVRGTWLEINEYRALDVVTLNGASFAAKTDNPGPCPGGGWQLIASQGKRGDRGERGPVGERGERGAPGLPVVALTLEDTILTITNADGSTVTCDLYDALLQVTK</sequence>
<feature type="region of interest" description="Disordered" evidence="1">
    <location>
        <begin position="137"/>
        <end position="159"/>
    </location>
</feature>